<evidence type="ECO:0000259" key="3">
    <source>
        <dbReference type="PROSITE" id="PS51186"/>
    </source>
</evidence>
<organism evidence="4">
    <name type="scientific">Mucochytrium quahogii</name>
    <dbReference type="NCBI Taxonomy" id="96639"/>
    <lineage>
        <taxon>Eukaryota</taxon>
        <taxon>Sar</taxon>
        <taxon>Stramenopiles</taxon>
        <taxon>Bigyra</taxon>
        <taxon>Labyrinthulomycetes</taxon>
        <taxon>Thraustochytrida</taxon>
        <taxon>Thraustochytriidae</taxon>
        <taxon>Mucochytrium</taxon>
    </lineage>
</organism>
<proteinExistence type="predicted"/>
<dbReference type="Pfam" id="PF00583">
    <property type="entry name" value="Acetyltransf_1"/>
    <property type="match status" value="1"/>
</dbReference>
<dbReference type="InterPro" id="IPR050680">
    <property type="entry name" value="YpeA/RimI_acetyltransf"/>
</dbReference>
<protein>
    <recommendedName>
        <fullName evidence="3">N-acetyltransferase domain-containing protein</fullName>
    </recommendedName>
</protein>
<accession>A0A7S2R7A8</accession>
<evidence type="ECO:0000313" key="4">
    <source>
        <dbReference type="EMBL" id="CAD9662724.1"/>
    </source>
</evidence>
<reference evidence="4" key="1">
    <citation type="submission" date="2021-01" db="EMBL/GenBank/DDBJ databases">
        <authorList>
            <person name="Corre E."/>
            <person name="Pelletier E."/>
            <person name="Niang G."/>
            <person name="Scheremetjew M."/>
            <person name="Finn R."/>
            <person name="Kale V."/>
            <person name="Holt S."/>
            <person name="Cochrane G."/>
            <person name="Meng A."/>
            <person name="Brown T."/>
            <person name="Cohen L."/>
        </authorList>
    </citation>
    <scope>NUCLEOTIDE SEQUENCE</scope>
    <source>
        <strain evidence="4">NY070348D</strain>
    </source>
</reference>
<dbReference type="PANTHER" id="PTHR43420">
    <property type="entry name" value="ACETYLTRANSFERASE"/>
    <property type="match status" value="1"/>
</dbReference>
<name>A0A7S2R7A8_9STRA</name>
<dbReference type="CDD" id="cd04301">
    <property type="entry name" value="NAT_SF"/>
    <property type="match status" value="1"/>
</dbReference>
<dbReference type="GO" id="GO:0016747">
    <property type="term" value="F:acyltransferase activity, transferring groups other than amino-acyl groups"/>
    <property type="evidence" value="ECO:0007669"/>
    <property type="project" value="InterPro"/>
</dbReference>
<dbReference type="SUPFAM" id="SSF55729">
    <property type="entry name" value="Acyl-CoA N-acyltransferases (Nat)"/>
    <property type="match status" value="1"/>
</dbReference>
<dbReference type="InterPro" id="IPR016181">
    <property type="entry name" value="Acyl_CoA_acyltransferase"/>
</dbReference>
<dbReference type="AlphaFoldDB" id="A0A7S2R7A8"/>
<evidence type="ECO:0000256" key="1">
    <source>
        <dbReference type="ARBA" id="ARBA00022679"/>
    </source>
</evidence>
<dbReference type="InterPro" id="IPR000182">
    <property type="entry name" value="GNAT_dom"/>
</dbReference>
<sequence length="157" mass="18545">MGDNEVNIRQGALEDLDVLVDFQLKMAWVTEERKLDKDTVTRGVKRILDDKDKSKGFYIVAENKEKQIMGSCMVTYEWSDWQAKDFYWIQSVFVDENHRRKGIYRKLYSRVKELAIENNASPELRLYVENTNETAQKAYKALGMNQSHYLIYDTMLN</sequence>
<dbReference type="Gene3D" id="3.40.630.30">
    <property type="match status" value="1"/>
</dbReference>
<keyword evidence="1" id="KW-0808">Transferase</keyword>
<dbReference type="EMBL" id="HBHK01000668">
    <property type="protein sequence ID" value="CAD9662724.1"/>
    <property type="molecule type" value="Transcribed_RNA"/>
</dbReference>
<gene>
    <name evidence="4" type="ORF">QSP1433_LOCUS424</name>
</gene>
<keyword evidence="2" id="KW-0012">Acyltransferase</keyword>
<evidence type="ECO:0000256" key="2">
    <source>
        <dbReference type="ARBA" id="ARBA00023315"/>
    </source>
</evidence>
<dbReference type="PROSITE" id="PS51186">
    <property type="entry name" value="GNAT"/>
    <property type="match status" value="1"/>
</dbReference>
<feature type="domain" description="N-acetyltransferase" evidence="3">
    <location>
        <begin position="6"/>
        <end position="157"/>
    </location>
</feature>